<feature type="non-terminal residue" evidence="1">
    <location>
        <position position="128"/>
    </location>
</feature>
<name>A0A9N9JDE1_9GLOM</name>
<keyword evidence="2" id="KW-1185">Reference proteome</keyword>
<dbReference type="AlphaFoldDB" id="A0A9N9JDE1"/>
<dbReference type="EMBL" id="CAJVPS010052200">
    <property type="protein sequence ID" value="CAG8770676.1"/>
    <property type="molecule type" value="Genomic_DNA"/>
</dbReference>
<dbReference type="OrthoDB" id="428577at2759"/>
<proteinExistence type="predicted"/>
<comment type="caution">
    <text evidence="1">The sequence shown here is derived from an EMBL/GenBank/DDBJ whole genome shotgun (WGS) entry which is preliminary data.</text>
</comment>
<reference evidence="1" key="1">
    <citation type="submission" date="2021-06" db="EMBL/GenBank/DDBJ databases">
        <authorList>
            <person name="Kallberg Y."/>
            <person name="Tangrot J."/>
            <person name="Rosling A."/>
        </authorList>
    </citation>
    <scope>NUCLEOTIDE SEQUENCE</scope>
    <source>
        <strain evidence="1">FL130A</strain>
    </source>
</reference>
<gene>
    <name evidence="1" type="ORF">ALEPTO_LOCUS14127</name>
</gene>
<sequence>VSKLSIMVMVKISQNCPPWKRITEGLNIEGYCPNSSCQSYNKGRVIFCWGFGNGGVFNFLQDKQFCKCPLCNRNFEPTNFGFLDTWYKVSGWKKTSSTEALNVSHEWEFAPNSSYTTFSGDNQISSDW</sequence>
<evidence type="ECO:0000313" key="1">
    <source>
        <dbReference type="EMBL" id="CAG8770676.1"/>
    </source>
</evidence>
<accession>A0A9N9JDE1</accession>
<feature type="non-terminal residue" evidence="1">
    <location>
        <position position="1"/>
    </location>
</feature>
<evidence type="ECO:0000313" key="2">
    <source>
        <dbReference type="Proteomes" id="UP000789508"/>
    </source>
</evidence>
<organism evidence="1 2">
    <name type="scientific">Ambispora leptoticha</name>
    <dbReference type="NCBI Taxonomy" id="144679"/>
    <lineage>
        <taxon>Eukaryota</taxon>
        <taxon>Fungi</taxon>
        <taxon>Fungi incertae sedis</taxon>
        <taxon>Mucoromycota</taxon>
        <taxon>Glomeromycotina</taxon>
        <taxon>Glomeromycetes</taxon>
        <taxon>Archaeosporales</taxon>
        <taxon>Ambisporaceae</taxon>
        <taxon>Ambispora</taxon>
    </lineage>
</organism>
<dbReference type="Proteomes" id="UP000789508">
    <property type="component" value="Unassembled WGS sequence"/>
</dbReference>
<protein>
    <submittedName>
        <fullName evidence="1">2110_t:CDS:1</fullName>
    </submittedName>
</protein>